<evidence type="ECO:0000256" key="8">
    <source>
        <dbReference type="ARBA" id="ARBA00030117"/>
    </source>
</evidence>
<feature type="domain" description="Anti-sigma-28 factor FlgM C-terminal" evidence="10">
    <location>
        <begin position="45"/>
        <end position="98"/>
    </location>
</feature>
<feature type="compositionally biased region" description="Polar residues" evidence="9">
    <location>
        <begin position="33"/>
        <end position="53"/>
    </location>
</feature>
<evidence type="ECO:0000256" key="4">
    <source>
        <dbReference type="ARBA" id="ARBA00022795"/>
    </source>
</evidence>
<dbReference type="InterPro" id="IPR007412">
    <property type="entry name" value="FlgM"/>
</dbReference>
<dbReference type="SUPFAM" id="SSF101498">
    <property type="entry name" value="Anti-sigma factor FlgM"/>
    <property type="match status" value="1"/>
</dbReference>
<feature type="compositionally biased region" description="Low complexity" evidence="9">
    <location>
        <begin position="1"/>
        <end position="32"/>
    </location>
</feature>
<evidence type="ECO:0000256" key="7">
    <source>
        <dbReference type="ARBA" id="ARBA00024739"/>
    </source>
</evidence>
<evidence type="ECO:0000313" key="12">
    <source>
        <dbReference type="Proteomes" id="UP000256899"/>
    </source>
</evidence>
<keyword evidence="5" id="KW-0805">Transcription regulation</keyword>
<dbReference type="EMBL" id="QUOT01000001">
    <property type="protein sequence ID" value="REL30307.1"/>
    <property type="molecule type" value="Genomic_DNA"/>
</dbReference>
<feature type="region of interest" description="Disordered" evidence="9">
    <location>
        <begin position="1"/>
        <end position="53"/>
    </location>
</feature>
<protein>
    <recommendedName>
        <fullName evidence="2">Negative regulator of flagellin synthesis</fullName>
    </recommendedName>
    <alternativeName>
        <fullName evidence="8">Anti-sigma-28 factor</fullName>
    </alternativeName>
</protein>
<keyword evidence="11" id="KW-0282">Flagellum</keyword>
<evidence type="ECO:0000256" key="2">
    <source>
        <dbReference type="ARBA" id="ARBA00017823"/>
    </source>
</evidence>
<sequence length="105" mass="11705">MAININNLNNNNQVNRTVQQQQNDVKNQVDQKAVNTSQATRVSQDSVSLTPQARQLNDIQKKNGDAPPVNQKKVDQLKEAIQSGAYKVDAEKLAQSIAKFEFDLL</sequence>
<proteinExistence type="inferred from homology"/>
<comment type="function">
    <text evidence="7">Responsible for the coupling of flagellin expression to flagellar assembly by preventing expression of the flagellin genes when a component of the middle class of proteins is defective. It negatively regulates flagellar genes by inhibiting the activity of FliA by directly binding to FliA.</text>
</comment>
<keyword evidence="11" id="KW-0969">Cilium</keyword>
<evidence type="ECO:0000256" key="6">
    <source>
        <dbReference type="ARBA" id="ARBA00023163"/>
    </source>
</evidence>
<dbReference type="InterPro" id="IPR031316">
    <property type="entry name" value="FlgM_C"/>
</dbReference>
<organism evidence="11 12">
    <name type="scientific">Thalassotalea euphylliae</name>
    <dbReference type="NCBI Taxonomy" id="1655234"/>
    <lineage>
        <taxon>Bacteria</taxon>
        <taxon>Pseudomonadati</taxon>
        <taxon>Pseudomonadota</taxon>
        <taxon>Gammaproteobacteria</taxon>
        <taxon>Alteromonadales</taxon>
        <taxon>Colwelliaceae</taxon>
        <taxon>Thalassotalea</taxon>
    </lineage>
</organism>
<evidence type="ECO:0000313" key="11">
    <source>
        <dbReference type="EMBL" id="REL30307.1"/>
    </source>
</evidence>
<keyword evidence="11" id="KW-0966">Cell projection</keyword>
<keyword evidence="3" id="KW-0678">Repressor</keyword>
<evidence type="ECO:0000256" key="5">
    <source>
        <dbReference type="ARBA" id="ARBA00023015"/>
    </source>
</evidence>
<keyword evidence="6" id="KW-0804">Transcription</keyword>
<dbReference type="Proteomes" id="UP000256899">
    <property type="component" value="Unassembled WGS sequence"/>
</dbReference>
<keyword evidence="12" id="KW-1185">Reference proteome</keyword>
<comment type="similarity">
    <text evidence="1">Belongs to the FlgM family.</text>
</comment>
<dbReference type="GO" id="GO:0044781">
    <property type="term" value="P:bacterial-type flagellum organization"/>
    <property type="evidence" value="ECO:0007669"/>
    <property type="project" value="UniProtKB-KW"/>
</dbReference>
<evidence type="ECO:0000259" key="10">
    <source>
        <dbReference type="Pfam" id="PF04316"/>
    </source>
</evidence>
<reference evidence="12" key="1">
    <citation type="submission" date="2018-08" db="EMBL/GenBank/DDBJ databases">
        <title>Thalassotalea euphylliae genome.</title>
        <authorList>
            <person name="Summers S."/>
            <person name="Rice S.A."/>
            <person name="Freckelton M.L."/>
            <person name="Nedved B.T."/>
            <person name="Hadfield M.G."/>
        </authorList>
    </citation>
    <scope>NUCLEOTIDE SEQUENCE [LARGE SCALE GENOMIC DNA]</scope>
    <source>
        <strain evidence="12">H3</strain>
    </source>
</reference>
<name>A0A3E0U130_9GAMM</name>
<evidence type="ECO:0000256" key="3">
    <source>
        <dbReference type="ARBA" id="ARBA00022491"/>
    </source>
</evidence>
<comment type="caution">
    <text evidence="11">The sequence shown here is derived from an EMBL/GenBank/DDBJ whole genome shotgun (WGS) entry which is preliminary data.</text>
</comment>
<dbReference type="InterPro" id="IPR035890">
    <property type="entry name" value="Anti-sigma-28_factor_FlgM_sf"/>
</dbReference>
<dbReference type="RefSeq" id="WP_116014542.1">
    <property type="nucleotide sequence ID" value="NZ_QUOT01000001.1"/>
</dbReference>
<gene>
    <name evidence="11" type="primary">flgM</name>
    <name evidence="11" type="ORF">DXX94_06060</name>
</gene>
<dbReference type="Gene3D" id="6.10.140.30">
    <property type="entry name" value="Anti-sigma-28 factor FlgM"/>
    <property type="match status" value="1"/>
</dbReference>
<dbReference type="GO" id="GO:0045892">
    <property type="term" value="P:negative regulation of DNA-templated transcription"/>
    <property type="evidence" value="ECO:0007669"/>
    <property type="project" value="InterPro"/>
</dbReference>
<dbReference type="AlphaFoldDB" id="A0A3E0U130"/>
<dbReference type="Pfam" id="PF04316">
    <property type="entry name" value="FlgM"/>
    <property type="match status" value="1"/>
</dbReference>
<evidence type="ECO:0000256" key="1">
    <source>
        <dbReference type="ARBA" id="ARBA00005322"/>
    </source>
</evidence>
<dbReference type="NCBIfam" id="TIGR03824">
    <property type="entry name" value="FlgM_jcvi"/>
    <property type="match status" value="1"/>
</dbReference>
<evidence type="ECO:0000256" key="9">
    <source>
        <dbReference type="SAM" id="MobiDB-lite"/>
    </source>
</evidence>
<accession>A0A3E0U130</accession>
<keyword evidence="4" id="KW-1005">Bacterial flagellum biogenesis</keyword>